<protein>
    <submittedName>
        <fullName evidence="1">Uncharacterized protein</fullName>
    </submittedName>
</protein>
<reference evidence="1 2" key="1">
    <citation type="submission" date="2020-07" db="EMBL/GenBank/DDBJ databases">
        <title>Sequencing the genomes of 1000 actinobacteria strains.</title>
        <authorList>
            <person name="Klenk H.-P."/>
        </authorList>
    </citation>
    <scope>NUCLEOTIDE SEQUENCE [LARGE SCALE GENOMIC DNA]</scope>
    <source>
        <strain evidence="1 2">DSM 21350</strain>
    </source>
</reference>
<evidence type="ECO:0000313" key="2">
    <source>
        <dbReference type="Proteomes" id="UP000535511"/>
    </source>
</evidence>
<dbReference type="AlphaFoldDB" id="A0A7Y9JB58"/>
<dbReference type="EMBL" id="JACCBG010000001">
    <property type="protein sequence ID" value="NYD42053.1"/>
    <property type="molecule type" value="Genomic_DNA"/>
</dbReference>
<comment type="caution">
    <text evidence="1">The sequence shown here is derived from an EMBL/GenBank/DDBJ whole genome shotgun (WGS) entry which is preliminary data.</text>
</comment>
<evidence type="ECO:0000313" key="1">
    <source>
        <dbReference type="EMBL" id="NYD42053.1"/>
    </source>
</evidence>
<proteinExistence type="predicted"/>
<dbReference type="RefSeq" id="WP_179663734.1">
    <property type="nucleotide sequence ID" value="NZ_JACCBG010000001.1"/>
</dbReference>
<keyword evidence="2" id="KW-1185">Reference proteome</keyword>
<accession>A0A7Y9JB58</accession>
<gene>
    <name evidence="1" type="ORF">BJZ21_002136</name>
</gene>
<sequence>MTAPGTPATRRLRPVAAVVALVLLPLAGCGDQQDQYCSAVSDHQRELTDLTTGGDSDALIRALPIFEDLQSKAPGDITDDWQQLVSRVKALDAALRAAGVDPADYDRAHPPAGLDAEERTRIDAAARELGSGTTVAALQALDQEARDVCHTPLTM</sequence>
<dbReference type="Proteomes" id="UP000535511">
    <property type="component" value="Unassembled WGS sequence"/>
</dbReference>
<name>A0A7Y9JB58_9ACTN</name>
<organism evidence="1 2">
    <name type="scientific">Nocardioides panaciterrulae</name>
    <dbReference type="NCBI Taxonomy" id="661492"/>
    <lineage>
        <taxon>Bacteria</taxon>
        <taxon>Bacillati</taxon>
        <taxon>Actinomycetota</taxon>
        <taxon>Actinomycetes</taxon>
        <taxon>Propionibacteriales</taxon>
        <taxon>Nocardioidaceae</taxon>
        <taxon>Nocardioides</taxon>
    </lineage>
</organism>